<dbReference type="EMBL" id="BAAAZN010000005">
    <property type="protein sequence ID" value="GAA3544176.1"/>
    <property type="molecule type" value="Genomic_DNA"/>
</dbReference>
<dbReference type="Proteomes" id="UP001500689">
    <property type="component" value="Unassembled WGS sequence"/>
</dbReference>
<accession>A0ABP6W137</accession>
<keyword evidence="2" id="KW-1185">Reference proteome</keyword>
<gene>
    <name evidence="1" type="ORF">GCM10022222_29810</name>
</gene>
<name>A0ABP6W137_9PSEU</name>
<evidence type="ECO:0000313" key="2">
    <source>
        <dbReference type="Proteomes" id="UP001500689"/>
    </source>
</evidence>
<organism evidence="1 2">
    <name type="scientific">Amycolatopsis ultiminotia</name>
    <dbReference type="NCBI Taxonomy" id="543629"/>
    <lineage>
        <taxon>Bacteria</taxon>
        <taxon>Bacillati</taxon>
        <taxon>Actinomycetota</taxon>
        <taxon>Actinomycetes</taxon>
        <taxon>Pseudonocardiales</taxon>
        <taxon>Pseudonocardiaceae</taxon>
        <taxon>Amycolatopsis</taxon>
    </lineage>
</organism>
<evidence type="ECO:0000313" key="1">
    <source>
        <dbReference type="EMBL" id="GAA3544176.1"/>
    </source>
</evidence>
<comment type="caution">
    <text evidence="1">The sequence shown here is derived from an EMBL/GenBank/DDBJ whole genome shotgun (WGS) entry which is preliminary data.</text>
</comment>
<protein>
    <submittedName>
        <fullName evidence="1">Uncharacterized protein</fullName>
    </submittedName>
</protein>
<proteinExistence type="predicted"/>
<reference evidence="2" key="1">
    <citation type="journal article" date="2019" name="Int. J. Syst. Evol. Microbiol.">
        <title>The Global Catalogue of Microorganisms (GCM) 10K type strain sequencing project: providing services to taxonomists for standard genome sequencing and annotation.</title>
        <authorList>
            <consortium name="The Broad Institute Genomics Platform"/>
            <consortium name="The Broad Institute Genome Sequencing Center for Infectious Disease"/>
            <person name="Wu L."/>
            <person name="Ma J."/>
        </authorList>
    </citation>
    <scope>NUCLEOTIDE SEQUENCE [LARGE SCALE GENOMIC DNA]</scope>
    <source>
        <strain evidence="2">JCM 16898</strain>
    </source>
</reference>
<sequence length="147" mass="16765">MQARAVGHDQHRPGVAEYESHAFGRIVRVHRQIHRTRLEHRQQAHHDLGRAGQQHRHRLFRTGATGDQLVREAVRPLVQLAVGQLVLVVDQRGCVRGSHDLSFEDRRCGFRTQSDLPAGPQRASLLFSGQHLDRREATVRCGGHFRQ</sequence>